<dbReference type="InterPro" id="IPR012338">
    <property type="entry name" value="Beta-lactam/transpept-like"/>
</dbReference>
<comment type="caution">
    <text evidence="2">The sequence shown here is derived from an EMBL/GenBank/DDBJ whole genome shotgun (WGS) entry which is preliminary data.</text>
</comment>
<dbReference type="InterPro" id="IPR001466">
    <property type="entry name" value="Beta-lactam-related"/>
</dbReference>
<evidence type="ECO:0000313" key="2">
    <source>
        <dbReference type="EMBL" id="RTE11076.1"/>
    </source>
</evidence>
<dbReference type="AlphaFoldDB" id="A0A3S0ARS1"/>
<proteinExistence type="predicted"/>
<dbReference type="GO" id="GO:0016787">
    <property type="term" value="F:hydrolase activity"/>
    <property type="evidence" value="ECO:0007669"/>
    <property type="project" value="UniProtKB-KW"/>
</dbReference>
<protein>
    <submittedName>
        <fullName evidence="2">Class C beta-lactamase-related serine hydrolase</fullName>
    </submittedName>
</protein>
<gene>
    <name evidence="2" type="ORF">EJQ19_03865</name>
</gene>
<evidence type="ECO:0000259" key="1">
    <source>
        <dbReference type="Pfam" id="PF00144"/>
    </source>
</evidence>
<dbReference type="RefSeq" id="WP_126139882.1">
    <property type="nucleotide sequence ID" value="NZ_RXHU01000013.1"/>
</dbReference>
<dbReference type="PANTHER" id="PTHR43283">
    <property type="entry name" value="BETA-LACTAMASE-RELATED"/>
    <property type="match status" value="1"/>
</dbReference>
<name>A0A3S0ARS1_9BACL</name>
<keyword evidence="3" id="KW-1185">Reference proteome</keyword>
<feature type="domain" description="Beta-lactamase-related" evidence="1">
    <location>
        <begin position="22"/>
        <end position="290"/>
    </location>
</feature>
<dbReference type="Pfam" id="PF00144">
    <property type="entry name" value="Beta-lactamase"/>
    <property type="match status" value="1"/>
</dbReference>
<accession>A0A3S0ARS1</accession>
<dbReference type="InterPro" id="IPR050789">
    <property type="entry name" value="Diverse_Enzym_Activities"/>
</dbReference>
<dbReference type="PANTHER" id="PTHR43283:SF7">
    <property type="entry name" value="BETA-LACTAMASE-RELATED DOMAIN-CONTAINING PROTEIN"/>
    <property type="match status" value="1"/>
</dbReference>
<dbReference type="Gene3D" id="3.40.710.10">
    <property type="entry name" value="DD-peptidase/beta-lactamase superfamily"/>
    <property type="match status" value="1"/>
</dbReference>
<dbReference type="OrthoDB" id="9773047at2"/>
<keyword evidence="2" id="KW-0378">Hydrolase</keyword>
<dbReference type="SUPFAM" id="SSF56601">
    <property type="entry name" value="beta-lactamase/transpeptidase-like"/>
    <property type="match status" value="1"/>
</dbReference>
<evidence type="ECO:0000313" key="3">
    <source>
        <dbReference type="Proteomes" id="UP000276128"/>
    </source>
</evidence>
<dbReference type="Proteomes" id="UP000276128">
    <property type="component" value="Unassembled WGS sequence"/>
</dbReference>
<dbReference type="EMBL" id="RXHU01000013">
    <property type="protein sequence ID" value="RTE11076.1"/>
    <property type="molecule type" value="Genomic_DNA"/>
</dbReference>
<organism evidence="2 3">
    <name type="scientific">Paenibacillus whitsoniae</name>
    <dbReference type="NCBI Taxonomy" id="2496558"/>
    <lineage>
        <taxon>Bacteria</taxon>
        <taxon>Bacillati</taxon>
        <taxon>Bacillota</taxon>
        <taxon>Bacilli</taxon>
        <taxon>Bacillales</taxon>
        <taxon>Paenibacillaceae</taxon>
        <taxon>Paenibacillus</taxon>
    </lineage>
</organism>
<sequence>MHTASITDALAPLNLTSCLISRRGEMIVERYRTDDFAGQLARTNSCTKSFLSALLCIAMDEGLLPHPDTPIAAFYPQLLRDPDARKAAITLRHLLTMTSGLRWTEFGGLNSFPAMTRTPNWVGYVLEQPLADEPGASMSYNSGNSQLLAALLAEAVGMPVAAYAEKKLFGPLGTRDYRWETDPQGVHTGGFGLWLRPADMLAFGRLFLQGGAWHGTPLISPARVSEATRAAIPAAPQPPRRGFYGWHWWTDTYAPEEGGGAAFDYFNAYGFGGQAIYVVPALDTVVVLTHDERKKSKIPLHVFRRHIAPVLAEALWEQQKAVR</sequence>
<reference evidence="2 3" key="1">
    <citation type="submission" date="2018-12" db="EMBL/GenBank/DDBJ databases">
        <title>Bacillus ochoae sp. nov., Paenibacillus whitsoniae sp. nov., Paenibacillus spiritus sp. nov. Isolated from the Mars Exploration Rover during spacecraft assembly.</title>
        <authorList>
            <person name="Seuylemezian A."/>
            <person name="Vaishampayan P."/>
        </authorList>
    </citation>
    <scope>NUCLEOTIDE SEQUENCE [LARGE SCALE GENOMIC DNA]</scope>
    <source>
        <strain evidence="2 3">MER 54</strain>
    </source>
</reference>